<feature type="region of interest" description="Disordered" evidence="1">
    <location>
        <begin position="1"/>
        <end position="39"/>
    </location>
</feature>
<evidence type="ECO:0000313" key="2">
    <source>
        <dbReference type="EMBL" id="KAJ6642558.1"/>
    </source>
</evidence>
<reference evidence="2" key="1">
    <citation type="submission" date="2022-07" db="EMBL/GenBank/DDBJ databases">
        <authorList>
            <person name="Trinca V."/>
            <person name="Uliana J.V.C."/>
            <person name="Torres T.T."/>
            <person name="Ward R.J."/>
            <person name="Monesi N."/>
        </authorList>
    </citation>
    <scope>NUCLEOTIDE SEQUENCE</scope>
    <source>
        <strain evidence="2">HSMRA1968</strain>
        <tissue evidence="2">Whole embryos</tissue>
    </source>
</reference>
<feature type="compositionally biased region" description="Acidic residues" evidence="1">
    <location>
        <begin position="27"/>
        <end position="36"/>
    </location>
</feature>
<keyword evidence="3" id="KW-1185">Reference proteome</keyword>
<organism evidence="2 3">
    <name type="scientific">Pseudolycoriella hygida</name>
    <dbReference type="NCBI Taxonomy" id="35572"/>
    <lineage>
        <taxon>Eukaryota</taxon>
        <taxon>Metazoa</taxon>
        <taxon>Ecdysozoa</taxon>
        <taxon>Arthropoda</taxon>
        <taxon>Hexapoda</taxon>
        <taxon>Insecta</taxon>
        <taxon>Pterygota</taxon>
        <taxon>Neoptera</taxon>
        <taxon>Endopterygota</taxon>
        <taxon>Diptera</taxon>
        <taxon>Nematocera</taxon>
        <taxon>Sciaroidea</taxon>
        <taxon>Sciaridae</taxon>
        <taxon>Pseudolycoriella</taxon>
    </lineage>
</organism>
<proteinExistence type="predicted"/>
<comment type="caution">
    <text evidence="2">The sequence shown here is derived from an EMBL/GenBank/DDBJ whole genome shotgun (WGS) entry which is preliminary data.</text>
</comment>
<feature type="compositionally biased region" description="Basic and acidic residues" evidence="1">
    <location>
        <begin position="11"/>
        <end position="26"/>
    </location>
</feature>
<dbReference type="Proteomes" id="UP001151699">
    <property type="component" value="Chromosome B"/>
</dbReference>
<gene>
    <name evidence="2" type="ORF">Bhyg_07510</name>
</gene>
<dbReference type="AlphaFoldDB" id="A0A9Q0N2Q5"/>
<evidence type="ECO:0000313" key="3">
    <source>
        <dbReference type="Proteomes" id="UP001151699"/>
    </source>
</evidence>
<protein>
    <submittedName>
        <fullName evidence="2">Uncharacterized protein</fullName>
    </submittedName>
</protein>
<evidence type="ECO:0000256" key="1">
    <source>
        <dbReference type="SAM" id="MobiDB-lite"/>
    </source>
</evidence>
<accession>A0A9Q0N2Q5</accession>
<dbReference type="OrthoDB" id="8036393at2759"/>
<dbReference type="EMBL" id="WJQU01000002">
    <property type="protein sequence ID" value="KAJ6642558.1"/>
    <property type="molecule type" value="Genomic_DNA"/>
</dbReference>
<name>A0A9Q0N2Q5_9DIPT</name>
<sequence>MNRLKPQAVDINHEPAIGERTERDDTASDENEEDESDRNMAATMAVEEVFAVPNELIANELVGVAGEVVEDLLGEGVMEVIGDGVTDVFGDSVVELLGELGIIELIVDDVISKHFMKMGIDMENLPKTLGNTINEFVDIQNKTGLHDLNLVNLEVWNLNKKLEKYNLEHDVLRPLQRKVKNVTKMIEKETNECDKLVDSITDFQRVLVLDEELKMKTNELKLIISEAERAIVS</sequence>